<dbReference type="eggNOG" id="COG0840">
    <property type="taxonomic scope" value="Bacteria"/>
</dbReference>
<gene>
    <name evidence="2" type="ordered locus">DMR_10580</name>
</gene>
<keyword evidence="3" id="KW-1185">Reference proteome</keyword>
<dbReference type="Proteomes" id="UP000009071">
    <property type="component" value="Chromosome"/>
</dbReference>
<dbReference type="EMBL" id="AP010904">
    <property type="protein sequence ID" value="BAH74549.1"/>
    <property type="molecule type" value="Genomic_DNA"/>
</dbReference>
<evidence type="ECO:0000313" key="3">
    <source>
        <dbReference type="Proteomes" id="UP000009071"/>
    </source>
</evidence>
<sequence>MRFSDLKIKTKIMAGALALVLITVTFGGLAYTYIGKVSSALLGITDRDAKAVEYATGVERMALNTIMEEKNYLISQSDDAHLRAEQNVKELNSFLDKVDEIARANNIDTLLEKSKIARSETAKYAEKYREGVKSIKENRDAVKEMVRTGNIVGDAATKFLSMQVSAYTKAQKDGADPATLDNMYSVI</sequence>
<feature type="transmembrane region" description="Helical" evidence="1">
    <location>
        <begin position="12"/>
        <end position="34"/>
    </location>
</feature>
<accession>C4XL10</accession>
<organism evidence="2 3">
    <name type="scientific">Solidesulfovibrio magneticus (strain ATCC 700980 / DSM 13731 / RS-1)</name>
    <name type="common">Desulfovibrio magneticus</name>
    <dbReference type="NCBI Taxonomy" id="573370"/>
    <lineage>
        <taxon>Bacteria</taxon>
        <taxon>Pseudomonadati</taxon>
        <taxon>Thermodesulfobacteriota</taxon>
        <taxon>Desulfovibrionia</taxon>
        <taxon>Desulfovibrionales</taxon>
        <taxon>Desulfovibrionaceae</taxon>
        <taxon>Solidesulfovibrio</taxon>
    </lineage>
</organism>
<reference evidence="2 3" key="1">
    <citation type="journal article" date="2009" name="Genome Res.">
        <title>Whole genome sequence of Desulfovibrio magneticus strain RS-1 revealed common gene clusters in magnetotactic bacteria.</title>
        <authorList>
            <person name="Nakazawa H."/>
            <person name="Arakaki A."/>
            <person name="Narita-Yamada S."/>
            <person name="Yashiro I."/>
            <person name="Jinno K."/>
            <person name="Aoki N."/>
            <person name="Tsuruyama A."/>
            <person name="Okamura Y."/>
            <person name="Tanikawa S."/>
            <person name="Fujita N."/>
            <person name="Takeyama H."/>
            <person name="Matsunaga T."/>
        </authorList>
    </citation>
    <scope>NUCLEOTIDE SEQUENCE [LARGE SCALE GENOMIC DNA]</scope>
    <source>
        <strain evidence="3">ATCC 700980 / DSM 13731 / RS-1</strain>
    </source>
</reference>
<protein>
    <recommendedName>
        <fullName evidence="4">Chemotaxis methyl-accepting receptor HlyB-like 4HB MCP domain-containing protein</fullName>
    </recommendedName>
</protein>
<dbReference type="HOGENOM" id="CLU_1445509_0_0_7"/>
<keyword evidence="1" id="KW-0812">Transmembrane</keyword>
<keyword evidence="1" id="KW-0472">Membrane</keyword>
<evidence type="ECO:0008006" key="4">
    <source>
        <dbReference type="Google" id="ProtNLM"/>
    </source>
</evidence>
<proteinExistence type="predicted"/>
<evidence type="ECO:0000256" key="1">
    <source>
        <dbReference type="SAM" id="Phobius"/>
    </source>
</evidence>
<name>C4XL10_SOLM1</name>
<dbReference type="STRING" id="573370.DMR_10580"/>
<dbReference type="KEGG" id="dma:DMR_10580"/>
<dbReference type="AlphaFoldDB" id="C4XL10"/>
<dbReference type="RefSeq" id="WP_015859779.1">
    <property type="nucleotide sequence ID" value="NC_012796.1"/>
</dbReference>
<keyword evidence="1" id="KW-1133">Transmembrane helix</keyword>
<evidence type="ECO:0000313" key="2">
    <source>
        <dbReference type="EMBL" id="BAH74549.1"/>
    </source>
</evidence>